<gene>
    <name evidence="1" type="ORF">E2C01_046027</name>
</gene>
<accession>A0A5B7G3Z2</accession>
<keyword evidence="2" id="KW-1185">Reference proteome</keyword>
<evidence type="ECO:0000313" key="2">
    <source>
        <dbReference type="Proteomes" id="UP000324222"/>
    </source>
</evidence>
<dbReference type="Proteomes" id="UP000324222">
    <property type="component" value="Unassembled WGS sequence"/>
</dbReference>
<reference evidence="1 2" key="1">
    <citation type="submission" date="2019-05" db="EMBL/GenBank/DDBJ databases">
        <title>Another draft genome of Portunus trituberculatus and its Hox gene families provides insights of decapod evolution.</title>
        <authorList>
            <person name="Jeong J.-H."/>
            <person name="Song I."/>
            <person name="Kim S."/>
            <person name="Choi T."/>
            <person name="Kim D."/>
            <person name="Ryu S."/>
            <person name="Kim W."/>
        </authorList>
    </citation>
    <scope>NUCLEOTIDE SEQUENCE [LARGE SCALE GENOMIC DNA]</scope>
    <source>
        <tissue evidence="1">Muscle</tissue>
    </source>
</reference>
<protein>
    <submittedName>
        <fullName evidence="1">Uncharacterized protein</fullName>
    </submittedName>
</protein>
<organism evidence="1 2">
    <name type="scientific">Portunus trituberculatus</name>
    <name type="common">Swimming crab</name>
    <name type="synonym">Neptunus trituberculatus</name>
    <dbReference type="NCBI Taxonomy" id="210409"/>
    <lineage>
        <taxon>Eukaryota</taxon>
        <taxon>Metazoa</taxon>
        <taxon>Ecdysozoa</taxon>
        <taxon>Arthropoda</taxon>
        <taxon>Crustacea</taxon>
        <taxon>Multicrustacea</taxon>
        <taxon>Malacostraca</taxon>
        <taxon>Eumalacostraca</taxon>
        <taxon>Eucarida</taxon>
        <taxon>Decapoda</taxon>
        <taxon>Pleocyemata</taxon>
        <taxon>Brachyura</taxon>
        <taxon>Eubrachyura</taxon>
        <taxon>Portunoidea</taxon>
        <taxon>Portunidae</taxon>
        <taxon>Portuninae</taxon>
        <taxon>Portunus</taxon>
    </lineage>
</organism>
<comment type="caution">
    <text evidence="1">The sequence shown here is derived from an EMBL/GenBank/DDBJ whole genome shotgun (WGS) entry which is preliminary data.</text>
</comment>
<evidence type="ECO:0000313" key="1">
    <source>
        <dbReference type="EMBL" id="MPC52165.1"/>
    </source>
</evidence>
<sequence>MPSIPVNLSAIWYFRYLLPPRKQKTFQRITLTVYGNKPLYGIDELRESLWTWGKLGQSEGSCQVAAVGHSND</sequence>
<dbReference type="AlphaFoldDB" id="A0A5B7G3Z2"/>
<name>A0A5B7G3Z2_PORTR</name>
<proteinExistence type="predicted"/>
<dbReference type="EMBL" id="VSRR010010673">
    <property type="protein sequence ID" value="MPC52165.1"/>
    <property type="molecule type" value="Genomic_DNA"/>
</dbReference>